<evidence type="ECO:0000313" key="6">
    <source>
        <dbReference type="Proteomes" id="UP000519897"/>
    </source>
</evidence>
<keyword evidence="1" id="KW-0808">Transferase</keyword>
<dbReference type="InterPro" id="IPR029044">
    <property type="entry name" value="Nucleotide-diphossugar_trans"/>
</dbReference>
<reference evidence="5 6" key="1">
    <citation type="submission" date="2020-08" db="EMBL/GenBank/DDBJ databases">
        <title>Genomic Encyclopedia of Type Strains, Phase IV (KMG-IV): sequencing the most valuable type-strain genomes for metagenomic binning, comparative biology and taxonomic classification.</title>
        <authorList>
            <person name="Goeker M."/>
        </authorList>
    </citation>
    <scope>NUCLEOTIDE SEQUENCE [LARGE SCALE GENOMIC DNA]</scope>
    <source>
        <strain evidence="5 6">DSM 29514</strain>
    </source>
</reference>
<dbReference type="EMBL" id="JACIEC010000003">
    <property type="protein sequence ID" value="MBB4144504.1"/>
    <property type="molecule type" value="Genomic_DNA"/>
</dbReference>
<proteinExistence type="predicted"/>
<keyword evidence="6" id="KW-1185">Reference proteome</keyword>
<dbReference type="AlphaFoldDB" id="A0A7W6LHI7"/>
<dbReference type="SUPFAM" id="SSF53448">
    <property type="entry name" value="Nucleotide-diphospho-sugar transferases"/>
    <property type="match status" value="1"/>
</dbReference>
<dbReference type="Gene3D" id="3.90.550.10">
    <property type="entry name" value="Spore Coat Polysaccharide Biosynthesis Protein SpsA, Chain A"/>
    <property type="match status" value="1"/>
</dbReference>
<dbReference type="GO" id="GO:0016779">
    <property type="term" value="F:nucleotidyltransferase activity"/>
    <property type="evidence" value="ECO:0007669"/>
    <property type="project" value="UniProtKB-KW"/>
</dbReference>
<comment type="caution">
    <text evidence="5">The sequence shown here is derived from an EMBL/GenBank/DDBJ whole genome shotgun (WGS) entry which is preliminary data.</text>
</comment>
<dbReference type="PANTHER" id="PTHR43584:SF8">
    <property type="entry name" value="N-ACETYLMURAMATE ALPHA-1-PHOSPHATE URIDYLYLTRANSFERASE"/>
    <property type="match status" value="1"/>
</dbReference>
<protein>
    <submittedName>
        <fullName evidence="5">Choline kinase</fullName>
    </submittedName>
</protein>
<keyword evidence="2" id="KW-0548">Nucleotidyltransferase</keyword>
<evidence type="ECO:0000259" key="4">
    <source>
        <dbReference type="Pfam" id="PF12804"/>
    </source>
</evidence>
<dbReference type="InterPro" id="IPR050065">
    <property type="entry name" value="GlmU-like"/>
</dbReference>
<dbReference type="CDD" id="cd02523">
    <property type="entry name" value="PC_cytidylyltransferase"/>
    <property type="match status" value="1"/>
</dbReference>
<gene>
    <name evidence="5" type="ORF">GGQ72_003061</name>
</gene>
<feature type="domain" description="MobA-like NTP transferase" evidence="4">
    <location>
        <begin position="3"/>
        <end position="138"/>
    </location>
</feature>
<name>A0A7W6LHI7_9HYPH</name>
<dbReference type="GO" id="GO:0016301">
    <property type="term" value="F:kinase activity"/>
    <property type="evidence" value="ECO:0007669"/>
    <property type="project" value="UniProtKB-KW"/>
</dbReference>
<keyword evidence="3" id="KW-0460">Magnesium</keyword>
<evidence type="ECO:0000256" key="2">
    <source>
        <dbReference type="ARBA" id="ARBA00022695"/>
    </source>
</evidence>
<organism evidence="5 6">
    <name type="scientific">Rhizobium rhizoryzae</name>
    <dbReference type="NCBI Taxonomy" id="451876"/>
    <lineage>
        <taxon>Bacteria</taxon>
        <taxon>Pseudomonadati</taxon>
        <taxon>Pseudomonadota</taxon>
        <taxon>Alphaproteobacteria</taxon>
        <taxon>Hyphomicrobiales</taxon>
        <taxon>Rhizobiaceae</taxon>
        <taxon>Rhizobium/Agrobacterium group</taxon>
        <taxon>Rhizobium</taxon>
    </lineage>
</organism>
<sequence length="237" mass="25805">MKALILVAGHGSRLKSVAGETPKSLIEINGKALLDRQIETMTALGVKRICLATGFRHEVFASRYGERVDFRYNPFYRDCNNIVSFLFARDWMTGDDLLVCYGDLIYDPELLAAAIQSPADIGLVVDRSRVEEGHALVSLKDAAVAAVGPSVPAESADARFVGITKLSAAAVSHLMPATEAALRAGKLRDYYLAGIQILMEQGHRVEPIDVSGLRWSEIDLPADLAAARALWGSHREK</sequence>
<evidence type="ECO:0000256" key="3">
    <source>
        <dbReference type="ARBA" id="ARBA00022842"/>
    </source>
</evidence>
<dbReference type="PANTHER" id="PTHR43584">
    <property type="entry name" value="NUCLEOTIDYL TRANSFERASE"/>
    <property type="match status" value="1"/>
</dbReference>
<dbReference type="RefSeq" id="WP_062556595.1">
    <property type="nucleotide sequence ID" value="NZ_CP049249.1"/>
</dbReference>
<dbReference type="InterPro" id="IPR025877">
    <property type="entry name" value="MobA-like_NTP_Trfase"/>
</dbReference>
<keyword evidence="5" id="KW-0418">Kinase</keyword>
<accession>A0A7W6LHI7</accession>
<dbReference type="Proteomes" id="UP000519897">
    <property type="component" value="Unassembled WGS sequence"/>
</dbReference>
<evidence type="ECO:0000313" key="5">
    <source>
        <dbReference type="EMBL" id="MBB4144504.1"/>
    </source>
</evidence>
<dbReference type="Pfam" id="PF12804">
    <property type="entry name" value="NTP_transf_3"/>
    <property type="match status" value="1"/>
</dbReference>
<evidence type="ECO:0000256" key="1">
    <source>
        <dbReference type="ARBA" id="ARBA00022679"/>
    </source>
</evidence>